<keyword evidence="1" id="KW-0805">Transcription regulation</keyword>
<dbReference type="CDD" id="cd06171">
    <property type="entry name" value="Sigma70_r4"/>
    <property type="match status" value="1"/>
</dbReference>
<dbReference type="KEGG" id="aiq:Azoinq_09385"/>
<keyword evidence="3" id="KW-0238">DNA-binding</keyword>
<dbReference type="GO" id="GO:0003677">
    <property type="term" value="F:DNA binding"/>
    <property type="evidence" value="ECO:0007669"/>
    <property type="project" value="UniProtKB-KW"/>
</dbReference>
<evidence type="ECO:0000259" key="5">
    <source>
        <dbReference type="Pfam" id="PF04542"/>
    </source>
</evidence>
<dbReference type="PANTHER" id="PTHR43133:SF8">
    <property type="entry name" value="RNA POLYMERASE SIGMA FACTOR HI_1459-RELATED"/>
    <property type="match status" value="1"/>
</dbReference>
<evidence type="ECO:0000313" key="7">
    <source>
        <dbReference type="EMBL" id="QWT48084.1"/>
    </source>
</evidence>
<evidence type="ECO:0000256" key="3">
    <source>
        <dbReference type="ARBA" id="ARBA00023125"/>
    </source>
</evidence>
<gene>
    <name evidence="7" type="ORF">Azoinq_09385</name>
</gene>
<dbReference type="GO" id="GO:0016987">
    <property type="term" value="F:sigma factor activity"/>
    <property type="evidence" value="ECO:0007669"/>
    <property type="project" value="UniProtKB-KW"/>
</dbReference>
<dbReference type="InterPro" id="IPR039425">
    <property type="entry name" value="RNA_pol_sigma-70-like"/>
</dbReference>
<evidence type="ECO:0000256" key="1">
    <source>
        <dbReference type="ARBA" id="ARBA00023015"/>
    </source>
</evidence>
<protein>
    <submittedName>
        <fullName evidence="7">Sigma-70 family RNA polymerase sigma factor</fullName>
    </submittedName>
</protein>
<organism evidence="7 8">
    <name type="scientific">Azospira inquinata</name>
    <dbReference type="NCBI Taxonomy" id="2785627"/>
    <lineage>
        <taxon>Bacteria</taxon>
        <taxon>Pseudomonadati</taxon>
        <taxon>Pseudomonadota</taxon>
        <taxon>Betaproteobacteria</taxon>
        <taxon>Rhodocyclales</taxon>
        <taxon>Rhodocyclaceae</taxon>
        <taxon>Azospira</taxon>
    </lineage>
</organism>
<dbReference type="InterPro" id="IPR014284">
    <property type="entry name" value="RNA_pol_sigma-70_dom"/>
</dbReference>
<keyword evidence="2" id="KW-0731">Sigma factor</keyword>
<dbReference type="Proteomes" id="UP000683428">
    <property type="component" value="Chromosome"/>
</dbReference>
<name>A0A975SKM9_9RHOO</name>
<evidence type="ECO:0000259" key="6">
    <source>
        <dbReference type="Pfam" id="PF08281"/>
    </source>
</evidence>
<dbReference type="GO" id="GO:0006352">
    <property type="term" value="P:DNA-templated transcription initiation"/>
    <property type="evidence" value="ECO:0007669"/>
    <property type="project" value="InterPro"/>
</dbReference>
<dbReference type="NCBIfam" id="TIGR02937">
    <property type="entry name" value="sigma70-ECF"/>
    <property type="match status" value="1"/>
</dbReference>
<dbReference type="PANTHER" id="PTHR43133">
    <property type="entry name" value="RNA POLYMERASE ECF-TYPE SIGMA FACTO"/>
    <property type="match status" value="1"/>
</dbReference>
<sequence length="186" mass="20500">MALPDTTAADAADMAAAALGDRQAFGRLSQRHQGWLLGFTQRLLGNRAAAEETVQQTWLQAWEAAPGWEPRARLSTWLYQIAYRLCLDQLGRNARWAGEVAEDWPDPAPDGEARASQAQQARLVQQALAQLPPRQRAALVLCYYQELSQGEAAALLEVSESALESLLVRARTALRRSLAPLRENAP</sequence>
<dbReference type="InterPro" id="IPR013249">
    <property type="entry name" value="RNA_pol_sigma70_r4_t2"/>
</dbReference>
<dbReference type="EMBL" id="CP064782">
    <property type="protein sequence ID" value="QWT48084.1"/>
    <property type="molecule type" value="Genomic_DNA"/>
</dbReference>
<reference evidence="7" key="1">
    <citation type="submission" date="2020-11" db="EMBL/GenBank/DDBJ databases">
        <title>Azospira inquinata sp. nov.</title>
        <authorList>
            <person name="Moe W.M."/>
            <person name="Mikes M.C."/>
        </authorList>
    </citation>
    <scope>NUCLEOTIDE SEQUENCE</scope>
    <source>
        <strain evidence="7">Azo-3</strain>
    </source>
</reference>
<keyword evidence="8" id="KW-1185">Reference proteome</keyword>
<accession>A0A975SKM9</accession>
<dbReference type="InterPro" id="IPR007627">
    <property type="entry name" value="RNA_pol_sigma70_r2"/>
</dbReference>
<dbReference type="Pfam" id="PF08281">
    <property type="entry name" value="Sigma70_r4_2"/>
    <property type="match status" value="1"/>
</dbReference>
<feature type="domain" description="RNA polymerase sigma factor 70 region 4 type 2" evidence="6">
    <location>
        <begin position="122"/>
        <end position="174"/>
    </location>
</feature>
<evidence type="ECO:0000313" key="8">
    <source>
        <dbReference type="Proteomes" id="UP000683428"/>
    </source>
</evidence>
<dbReference type="RefSeq" id="WP_216129715.1">
    <property type="nucleotide sequence ID" value="NZ_CP064782.1"/>
</dbReference>
<dbReference type="AlphaFoldDB" id="A0A975SKM9"/>
<proteinExistence type="predicted"/>
<dbReference type="Pfam" id="PF04542">
    <property type="entry name" value="Sigma70_r2"/>
    <property type="match status" value="1"/>
</dbReference>
<evidence type="ECO:0000256" key="4">
    <source>
        <dbReference type="ARBA" id="ARBA00023163"/>
    </source>
</evidence>
<keyword evidence="4" id="KW-0804">Transcription</keyword>
<evidence type="ECO:0000256" key="2">
    <source>
        <dbReference type="ARBA" id="ARBA00023082"/>
    </source>
</evidence>
<feature type="domain" description="RNA polymerase sigma-70 region 2" evidence="5">
    <location>
        <begin position="30"/>
        <end position="95"/>
    </location>
</feature>